<feature type="transmembrane region" description="Helical" evidence="1">
    <location>
        <begin position="58"/>
        <end position="78"/>
    </location>
</feature>
<keyword evidence="1" id="KW-1133">Transmembrane helix</keyword>
<dbReference type="InterPro" id="IPR025315">
    <property type="entry name" value="DUF4220"/>
</dbReference>
<feature type="transmembrane region" description="Helical" evidence="1">
    <location>
        <begin position="118"/>
        <end position="136"/>
    </location>
</feature>
<sequence>MEVQHLSVRNATVTAREWSASQVGLLVRVEVLVTLSCALLTALVFLGSSRRNSHSAAFRLVVWLVLMLSYPAVSYTIGLMQSGSFDNSLVVVWACFLLGCSDGIATCSVDGNDKQARIMLNQATQVLYVFLLLISYMHSLHLHLKILLVLLWVLNVVKLGMRLLSLLSVGRERVLTADNWLISKYMADEEQVSSAYGFDPKTMEGYKYVVTGEMKKNGRDADSVQGKLLDATDAYVVTVDKVWQCEGSLLSSKDSSSSKFKDLCLSFALFKLLRRRLNSSPLPELGDIRTAVFVRRGIAGGGDHERLFRVMEVELSFLYDFHYARYPSPKQTLIPETAMFVAQMALSLCTLFSSPLLHYSSNNNPAAGDNKTISTGLDIWLARLVIALFVILELFQYLSLVLSDWHKVKLLCRYVRRRSWHGHRAMEMLLWLVCRATLTTRYWSNTVGQYSLLHACLENERSWILRMPLLHEWVKGRLTEARRITRRSLPTSVKQAIHQHLKSDWLCYSAMYGDRTLQRNILEYDFEWFTSSYKHGGMGILLIWHIATTIRGAADAGGDAGGEDSYEAATTLSNYCGYLLFQAPELVTDAIYDERLLMEALHRRIQEHLRSNQCRSEGDMFVKLLAFKPSGTNTSEEDEILADGVRLGSLIEAKLPDEKERWKVLAEMWVELLLTVTPSHNVSAHVNRLATGGELITHLWPLLTHAGMIERPTPCTLWAPYVYRRR</sequence>
<evidence type="ECO:0000313" key="4">
    <source>
        <dbReference type="Proteomes" id="UP000636709"/>
    </source>
</evidence>
<dbReference type="InterPro" id="IPR007658">
    <property type="entry name" value="DUF594"/>
</dbReference>
<proteinExistence type="predicted"/>
<feature type="domain" description="DUF4220" evidence="2">
    <location>
        <begin position="63"/>
        <end position="454"/>
    </location>
</feature>
<feature type="transmembrane region" description="Helical" evidence="1">
    <location>
        <begin position="25"/>
        <end position="46"/>
    </location>
</feature>
<accession>A0A835A2L3</accession>
<name>A0A835A2L3_9POAL</name>
<feature type="transmembrane region" description="Helical" evidence="1">
    <location>
        <begin position="142"/>
        <end position="161"/>
    </location>
</feature>
<keyword evidence="1" id="KW-0812">Transmembrane</keyword>
<dbReference type="Proteomes" id="UP000636709">
    <property type="component" value="Unassembled WGS sequence"/>
</dbReference>
<keyword evidence="1" id="KW-0472">Membrane</keyword>
<dbReference type="OrthoDB" id="677696at2759"/>
<keyword evidence="4" id="KW-1185">Reference proteome</keyword>
<reference evidence="3" key="1">
    <citation type="submission" date="2020-07" db="EMBL/GenBank/DDBJ databases">
        <title>Genome sequence and genetic diversity analysis of an under-domesticated orphan crop, white fonio (Digitaria exilis).</title>
        <authorList>
            <person name="Bennetzen J.L."/>
            <person name="Chen S."/>
            <person name="Ma X."/>
            <person name="Wang X."/>
            <person name="Yssel A.E.J."/>
            <person name="Chaluvadi S.R."/>
            <person name="Johnson M."/>
            <person name="Gangashetty P."/>
            <person name="Hamidou F."/>
            <person name="Sanogo M.D."/>
            <person name="Zwaenepoel A."/>
            <person name="Wallace J."/>
            <person name="Van De Peer Y."/>
            <person name="Van Deynze A."/>
        </authorList>
    </citation>
    <scope>NUCLEOTIDE SEQUENCE</scope>
    <source>
        <tissue evidence="3">Leaves</tissue>
    </source>
</reference>
<evidence type="ECO:0000256" key="1">
    <source>
        <dbReference type="SAM" id="Phobius"/>
    </source>
</evidence>
<dbReference type="AlphaFoldDB" id="A0A835A2L3"/>
<organism evidence="3 4">
    <name type="scientific">Digitaria exilis</name>
    <dbReference type="NCBI Taxonomy" id="1010633"/>
    <lineage>
        <taxon>Eukaryota</taxon>
        <taxon>Viridiplantae</taxon>
        <taxon>Streptophyta</taxon>
        <taxon>Embryophyta</taxon>
        <taxon>Tracheophyta</taxon>
        <taxon>Spermatophyta</taxon>
        <taxon>Magnoliopsida</taxon>
        <taxon>Liliopsida</taxon>
        <taxon>Poales</taxon>
        <taxon>Poaceae</taxon>
        <taxon>PACMAD clade</taxon>
        <taxon>Panicoideae</taxon>
        <taxon>Panicodae</taxon>
        <taxon>Paniceae</taxon>
        <taxon>Anthephorinae</taxon>
        <taxon>Digitaria</taxon>
    </lineage>
</organism>
<dbReference type="EMBL" id="JACEFO010002988">
    <property type="protein sequence ID" value="KAF8645467.1"/>
    <property type="molecule type" value="Genomic_DNA"/>
</dbReference>
<evidence type="ECO:0000313" key="3">
    <source>
        <dbReference type="EMBL" id="KAF8645467.1"/>
    </source>
</evidence>
<protein>
    <recommendedName>
        <fullName evidence="2">DUF4220 domain-containing protein</fullName>
    </recommendedName>
</protein>
<dbReference type="Pfam" id="PF04578">
    <property type="entry name" value="DUF594"/>
    <property type="match status" value="1"/>
</dbReference>
<evidence type="ECO:0000259" key="2">
    <source>
        <dbReference type="Pfam" id="PF13968"/>
    </source>
</evidence>
<dbReference type="Pfam" id="PF13968">
    <property type="entry name" value="DUF4220"/>
    <property type="match status" value="1"/>
</dbReference>
<comment type="caution">
    <text evidence="3">The sequence shown here is derived from an EMBL/GenBank/DDBJ whole genome shotgun (WGS) entry which is preliminary data.</text>
</comment>
<feature type="transmembrane region" description="Helical" evidence="1">
    <location>
        <begin position="90"/>
        <end position="109"/>
    </location>
</feature>
<dbReference type="PANTHER" id="PTHR31325">
    <property type="entry name" value="OS01G0798800 PROTEIN-RELATED"/>
    <property type="match status" value="1"/>
</dbReference>
<feature type="transmembrane region" description="Helical" evidence="1">
    <location>
        <begin position="379"/>
        <end position="403"/>
    </location>
</feature>
<gene>
    <name evidence="3" type="ORF">HU200_066163</name>
</gene>